<dbReference type="Pfam" id="PF06772">
    <property type="entry name" value="LtrA"/>
    <property type="match status" value="1"/>
</dbReference>
<dbReference type="AlphaFoldDB" id="A0A5N6A1G9"/>
<feature type="transmembrane region" description="Helical" evidence="1">
    <location>
        <begin position="81"/>
        <end position="101"/>
    </location>
</feature>
<dbReference type="InterPro" id="IPR010640">
    <property type="entry name" value="Low_temperature_requirement_A"/>
</dbReference>
<feature type="transmembrane region" description="Helical" evidence="1">
    <location>
        <begin position="341"/>
        <end position="368"/>
    </location>
</feature>
<feature type="transmembrane region" description="Helical" evidence="1">
    <location>
        <begin position="140"/>
        <end position="158"/>
    </location>
</feature>
<dbReference type="OrthoDB" id="7698234at2"/>
<keyword evidence="1" id="KW-0472">Membrane</keyword>
<keyword evidence="3" id="KW-1185">Reference proteome</keyword>
<dbReference type="RefSeq" id="WP_139670885.1">
    <property type="nucleotide sequence ID" value="NZ_VDLY02000014.1"/>
</dbReference>
<evidence type="ECO:0000313" key="3">
    <source>
        <dbReference type="Proteomes" id="UP000314251"/>
    </source>
</evidence>
<accession>A0A5N6A1G9</accession>
<comment type="caution">
    <text evidence="2">The sequence shown here is derived from an EMBL/GenBank/DDBJ whole genome shotgun (WGS) entry which is preliminary data.</text>
</comment>
<keyword evidence="1" id="KW-1133">Transmembrane helix</keyword>
<reference evidence="2" key="1">
    <citation type="submission" date="2019-10" db="EMBL/GenBank/DDBJ databases">
        <title>Nonomuraea sp. nov., isolated from Phyllanthus amarus.</title>
        <authorList>
            <person name="Klykleung N."/>
            <person name="Tanasupawat S."/>
        </authorList>
    </citation>
    <scope>NUCLEOTIDE SEQUENCE [LARGE SCALE GENOMIC DNA]</scope>
    <source>
        <strain evidence="2">3MP-10</strain>
    </source>
</reference>
<feature type="transmembrane region" description="Helical" evidence="1">
    <location>
        <begin position="230"/>
        <end position="248"/>
    </location>
</feature>
<evidence type="ECO:0000313" key="2">
    <source>
        <dbReference type="EMBL" id="KAB8162521.1"/>
    </source>
</evidence>
<dbReference type="PANTHER" id="PTHR36840:SF1">
    <property type="entry name" value="BLL5714 PROTEIN"/>
    <property type="match status" value="1"/>
</dbReference>
<keyword evidence="1" id="KW-0812">Transmembrane</keyword>
<protein>
    <submittedName>
        <fullName evidence="2">Low temperature requirement protein A</fullName>
    </submittedName>
</protein>
<feature type="transmembrane region" description="Helical" evidence="1">
    <location>
        <begin position="12"/>
        <end position="33"/>
    </location>
</feature>
<feature type="transmembrane region" description="Helical" evidence="1">
    <location>
        <begin position="198"/>
        <end position="218"/>
    </location>
</feature>
<dbReference type="Proteomes" id="UP000314251">
    <property type="component" value="Unassembled WGS sequence"/>
</dbReference>
<evidence type="ECO:0000256" key="1">
    <source>
        <dbReference type="SAM" id="Phobius"/>
    </source>
</evidence>
<feature type="transmembrane region" description="Helical" evidence="1">
    <location>
        <begin position="268"/>
        <end position="288"/>
    </location>
</feature>
<organism evidence="2 3">
    <name type="scientific">Streptomyces mimosae</name>
    <dbReference type="NCBI Taxonomy" id="2586635"/>
    <lineage>
        <taxon>Bacteria</taxon>
        <taxon>Bacillati</taxon>
        <taxon>Actinomycetota</taxon>
        <taxon>Actinomycetes</taxon>
        <taxon>Kitasatosporales</taxon>
        <taxon>Streptomycetaceae</taxon>
        <taxon>Streptomyces</taxon>
    </lineage>
</organism>
<proteinExistence type="predicted"/>
<dbReference type="EMBL" id="VDLY02000014">
    <property type="protein sequence ID" value="KAB8162521.1"/>
    <property type="molecule type" value="Genomic_DNA"/>
</dbReference>
<sequence>MTARDTNEPHRTATPLELFFDLCFVVAVAQIAGELHEYLAQGRPATAVGSFLTVFFAIWWGWMGFTWFSSAFDPNDVPFRLVTLVIVTGALVLAAGVRPAFEEHDFALVVVGYTVMRLALISLWLRAACAGAAGRRTGRTFAAGLAVVQGLWCAWLLLPEEWQRPVFVLLALLDLAVPVLGERVRPTSWHAHHIAERYGLFTMIVLGESVMSATSAVRRAVDADYAGGDLYLLAGGGLLTVFAMWWMYFASSAGEFLDSTREGFLWGYGHYLIFGAAAAVGAGLALNIDALTDEAALTDAGAAATVTVPVAVYLMAVWALHVRPHHRGGWGPFLFPAGATLVLAATVTAMPVVATGLVTAGLVAVGVLRERAAERRAERARAERARAERSGGAAA</sequence>
<feature type="transmembrane region" description="Helical" evidence="1">
    <location>
        <begin position="107"/>
        <end position="128"/>
    </location>
</feature>
<feature type="transmembrane region" description="Helical" evidence="1">
    <location>
        <begin position="45"/>
        <end position="69"/>
    </location>
</feature>
<feature type="transmembrane region" description="Helical" evidence="1">
    <location>
        <begin position="300"/>
        <end position="321"/>
    </location>
</feature>
<gene>
    <name evidence="2" type="ORF">FH607_020970</name>
</gene>
<dbReference type="PANTHER" id="PTHR36840">
    <property type="entry name" value="BLL5714 PROTEIN"/>
    <property type="match status" value="1"/>
</dbReference>
<name>A0A5N6A1G9_9ACTN</name>